<gene>
    <name evidence="2" type="ORF">M9Y10_004281</name>
</gene>
<feature type="transmembrane region" description="Helical" evidence="1">
    <location>
        <begin position="28"/>
        <end position="50"/>
    </location>
</feature>
<evidence type="ECO:0000256" key="1">
    <source>
        <dbReference type="SAM" id="Phobius"/>
    </source>
</evidence>
<keyword evidence="1" id="KW-1133">Transmembrane helix</keyword>
<keyword evidence="1" id="KW-0812">Transmembrane</keyword>
<dbReference type="Proteomes" id="UP001470230">
    <property type="component" value="Unassembled WGS sequence"/>
</dbReference>
<evidence type="ECO:0000313" key="3">
    <source>
        <dbReference type="Proteomes" id="UP001470230"/>
    </source>
</evidence>
<protein>
    <recommendedName>
        <fullName evidence="4">Transmembrane protein</fullName>
    </recommendedName>
</protein>
<evidence type="ECO:0008006" key="4">
    <source>
        <dbReference type="Google" id="ProtNLM"/>
    </source>
</evidence>
<proteinExistence type="predicted"/>
<name>A0ABR2JRJ6_9EUKA</name>
<dbReference type="EMBL" id="JAPFFF010000010">
    <property type="protein sequence ID" value="KAK8881539.1"/>
    <property type="molecule type" value="Genomic_DNA"/>
</dbReference>
<keyword evidence="3" id="KW-1185">Reference proteome</keyword>
<reference evidence="2 3" key="1">
    <citation type="submission" date="2024-04" db="EMBL/GenBank/DDBJ databases">
        <title>Tritrichomonas musculus Genome.</title>
        <authorList>
            <person name="Alves-Ferreira E."/>
            <person name="Grigg M."/>
            <person name="Lorenzi H."/>
            <person name="Galac M."/>
        </authorList>
    </citation>
    <scope>NUCLEOTIDE SEQUENCE [LARGE SCALE GENOMIC DNA]</scope>
    <source>
        <strain evidence="2 3">EAF2021</strain>
    </source>
</reference>
<organism evidence="2 3">
    <name type="scientific">Tritrichomonas musculus</name>
    <dbReference type="NCBI Taxonomy" id="1915356"/>
    <lineage>
        <taxon>Eukaryota</taxon>
        <taxon>Metamonada</taxon>
        <taxon>Parabasalia</taxon>
        <taxon>Tritrichomonadida</taxon>
        <taxon>Tritrichomonadidae</taxon>
        <taxon>Tritrichomonas</taxon>
    </lineage>
</organism>
<comment type="caution">
    <text evidence="2">The sequence shown here is derived from an EMBL/GenBank/DDBJ whole genome shotgun (WGS) entry which is preliminary data.</text>
</comment>
<accession>A0ABR2JRJ6</accession>
<evidence type="ECO:0000313" key="2">
    <source>
        <dbReference type="EMBL" id="KAK8881539.1"/>
    </source>
</evidence>
<sequence>MENEKKHDIDAFVIIIRRIHSFFRYESYWFKLLCCYLIILISAIPFYFGYQIYPVDNEYNQYDMNPECLSITQIGYYQDRNFFNLSYSLNTKDLTTRDISFGLFRIIVNGQFYKEELRRANSDGLFQYQNDLYSISFELFQEGKTNLTIKCLDRELFIKDIELNGIQTSKFTVFHNDDSISNICLSNREKIIFIRNNVKNFSPKIKIALRPFTFKNSTIESYVSESNSKYQLPSHPVIEIIQKTTYELLSSILPFAFYLSKNNDNNRFFKSFLVNSNSKELNDLFEFIQTIVKEPLVRPSGSFTNYCYLGNNVRLFNYSFLHKLQSKQIEDQSKRLFGKDKIDDEIESIYDSFRQFVLSKYGSDDNKLSQKPKIIFTLNSYDDFSNIDDLKQFFSSNENFKIIDLSDLSLQQKILEISNSSIMISLDDGDEVSNAMWMPINSTLILLREKNKKLSPAIKFIQNRKINVVPADYYANFDFENDYAQKIEIPLKTIEMILKDL</sequence>
<keyword evidence="1" id="KW-0472">Membrane</keyword>